<dbReference type="GO" id="GO:0050832">
    <property type="term" value="P:defense response to fungus"/>
    <property type="evidence" value="ECO:0007669"/>
    <property type="project" value="UniProtKB-ARBA"/>
</dbReference>
<evidence type="ECO:0000313" key="10">
    <source>
        <dbReference type="EnsemblPlants" id="Solyc12g040740.2.1"/>
    </source>
</evidence>
<dbReference type="GO" id="GO:0016020">
    <property type="term" value="C:membrane"/>
    <property type="evidence" value="ECO:0007669"/>
    <property type="project" value="UniProtKB-SubCell"/>
</dbReference>
<evidence type="ECO:0000259" key="9">
    <source>
        <dbReference type="Pfam" id="PF08263"/>
    </source>
</evidence>
<name>A0A3Q7J9S4_SOLLC</name>
<dbReference type="EnsemblPlants" id="Solyc12g040740.2.1">
    <property type="protein sequence ID" value="Solyc12g040740.2.1"/>
    <property type="gene ID" value="Solyc12g040740.2"/>
</dbReference>
<dbReference type="InterPro" id="IPR046956">
    <property type="entry name" value="RLP23-like"/>
</dbReference>
<sequence>IPQPLIFARSLFQKLNSWNMSRDYCSWDGVICDEMTGHVIELDLSCSNLAGTIDSNSSLFQLSHLQRLDLSLNNFSDSHISPEFGKFSSLTHLDLSDSNFSGLIPCEISHLPSCSLLVSMVHYVFHQIPQHSSSYPIIISVKKFLHITLLVILDLARNNLRRQIPPCLEKLLPSKFWNNNLSGNIPTTFSNKSSLSSLNLHGNKLGGKIPQSLANCKNIQILDLGNNNLNHTFCYINKRFHLLVSDKSS</sequence>
<dbReference type="InterPro" id="IPR013210">
    <property type="entry name" value="LRR_N_plant-typ"/>
</dbReference>
<dbReference type="Pfam" id="PF08263">
    <property type="entry name" value="LRRNT_2"/>
    <property type="match status" value="1"/>
</dbReference>
<organism evidence="10">
    <name type="scientific">Solanum lycopersicum</name>
    <name type="common">Tomato</name>
    <name type="synonym">Lycopersicon esculentum</name>
    <dbReference type="NCBI Taxonomy" id="4081"/>
    <lineage>
        <taxon>Eukaryota</taxon>
        <taxon>Viridiplantae</taxon>
        <taxon>Streptophyta</taxon>
        <taxon>Embryophyta</taxon>
        <taxon>Tracheophyta</taxon>
        <taxon>Spermatophyta</taxon>
        <taxon>Magnoliopsida</taxon>
        <taxon>eudicotyledons</taxon>
        <taxon>Gunneridae</taxon>
        <taxon>Pentapetalae</taxon>
        <taxon>asterids</taxon>
        <taxon>lamiids</taxon>
        <taxon>Solanales</taxon>
        <taxon>Solanaceae</taxon>
        <taxon>Solanoideae</taxon>
        <taxon>Solaneae</taxon>
        <taxon>Solanum</taxon>
        <taxon>Solanum subgen. Lycopersicon</taxon>
    </lineage>
</organism>
<evidence type="ECO:0000256" key="3">
    <source>
        <dbReference type="ARBA" id="ARBA00022692"/>
    </source>
</evidence>
<keyword evidence="7" id="KW-0472">Membrane</keyword>
<keyword evidence="2" id="KW-0433">Leucine-rich repeat</keyword>
<accession>A0A3Q7J9S4</accession>
<keyword evidence="6" id="KW-1133">Transmembrane helix</keyword>
<feature type="domain" description="Leucine-rich repeat-containing N-terminal plant-type" evidence="9">
    <location>
        <begin position="13"/>
        <end position="33"/>
    </location>
</feature>
<reference evidence="10" key="2">
    <citation type="submission" date="2019-01" db="UniProtKB">
        <authorList>
            <consortium name="EnsemblPlants"/>
        </authorList>
    </citation>
    <scope>IDENTIFICATION</scope>
    <source>
        <strain evidence="10">cv. Heinz 1706</strain>
    </source>
</reference>
<dbReference type="Proteomes" id="UP000004994">
    <property type="component" value="Chromosome 12"/>
</dbReference>
<keyword evidence="3" id="KW-0812">Transmembrane</keyword>
<dbReference type="SUPFAM" id="SSF52058">
    <property type="entry name" value="L domain-like"/>
    <property type="match status" value="1"/>
</dbReference>
<dbReference type="PANTHER" id="PTHR48061">
    <property type="entry name" value="LEUCINE-RICH REPEAT RECEPTOR PROTEIN KINASE EMS1-LIKE-RELATED"/>
    <property type="match status" value="1"/>
</dbReference>
<proteinExistence type="predicted"/>
<comment type="subcellular location">
    <subcellularLocation>
        <location evidence="1">Membrane</location>
        <topology evidence="1">Single-pass type I membrane protein</topology>
    </subcellularLocation>
</comment>
<dbReference type="STRING" id="4081.A0A3Q7J9S4"/>
<evidence type="ECO:0000313" key="11">
    <source>
        <dbReference type="Proteomes" id="UP000004994"/>
    </source>
</evidence>
<evidence type="ECO:0000256" key="5">
    <source>
        <dbReference type="ARBA" id="ARBA00022737"/>
    </source>
</evidence>
<keyword evidence="11" id="KW-1185">Reference proteome</keyword>
<dbReference type="Pfam" id="PF00560">
    <property type="entry name" value="LRR_1"/>
    <property type="match status" value="4"/>
</dbReference>
<keyword evidence="5" id="KW-0677">Repeat</keyword>
<dbReference type="AlphaFoldDB" id="A0A3Q7J9S4"/>
<dbReference type="Gene3D" id="3.80.10.10">
    <property type="entry name" value="Ribonuclease Inhibitor"/>
    <property type="match status" value="3"/>
</dbReference>
<reference evidence="10" key="1">
    <citation type="journal article" date="2012" name="Nature">
        <title>The tomato genome sequence provides insights into fleshy fruit evolution.</title>
        <authorList>
            <consortium name="Tomato Genome Consortium"/>
        </authorList>
    </citation>
    <scope>NUCLEOTIDE SEQUENCE [LARGE SCALE GENOMIC DNA]</scope>
    <source>
        <strain evidence="10">cv. Heinz 1706</strain>
    </source>
</reference>
<dbReference type="InterPro" id="IPR001611">
    <property type="entry name" value="Leu-rich_rpt"/>
</dbReference>
<keyword evidence="8" id="KW-0325">Glycoprotein</keyword>
<evidence type="ECO:0000256" key="6">
    <source>
        <dbReference type="ARBA" id="ARBA00022989"/>
    </source>
</evidence>
<evidence type="ECO:0000256" key="4">
    <source>
        <dbReference type="ARBA" id="ARBA00022729"/>
    </source>
</evidence>
<dbReference type="InterPro" id="IPR032675">
    <property type="entry name" value="LRR_dom_sf"/>
</dbReference>
<dbReference type="Gramene" id="Solyc12g040740.2.1">
    <property type="protein sequence ID" value="Solyc12g040740.2.1"/>
    <property type="gene ID" value="Solyc12g040740.2"/>
</dbReference>
<keyword evidence="4" id="KW-0732">Signal</keyword>
<evidence type="ECO:0000256" key="1">
    <source>
        <dbReference type="ARBA" id="ARBA00004479"/>
    </source>
</evidence>
<evidence type="ECO:0000256" key="8">
    <source>
        <dbReference type="ARBA" id="ARBA00023180"/>
    </source>
</evidence>
<evidence type="ECO:0000256" key="2">
    <source>
        <dbReference type="ARBA" id="ARBA00022614"/>
    </source>
</evidence>
<dbReference type="InParanoid" id="A0A3Q7J9S4"/>
<evidence type="ECO:0000256" key="7">
    <source>
        <dbReference type="ARBA" id="ARBA00023136"/>
    </source>
</evidence>
<dbReference type="PANTHER" id="PTHR48061:SF18">
    <property type="entry name" value="HCR2-0B"/>
    <property type="match status" value="1"/>
</dbReference>
<protein>
    <recommendedName>
        <fullName evidence="9">Leucine-rich repeat-containing N-terminal plant-type domain-containing protein</fullName>
    </recommendedName>
</protein>